<accession>A0A1J4MWA8</accession>
<evidence type="ECO:0000256" key="2">
    <source>
        <dbReference type="ARBA" id="ARBA00023242"/>
    </source>
</evidence>
<evidence type="ECO:0000256" key="1">
    <source>
        <dbReference type="ARBA" id="ARBA00004123"/>
    </source>
</evidence>
<dbReference type="VEuPathDB" id="CryptoDB:cand_009730"/>
<organism evidence="3 4">
    <name type="scientific">Cryptosporidium andersoni</name>
    <dbReference type="NCBI Taxonomy" id="117008"/>
    <lineage>
        <taxon>Eukaryota</taxon>
        <taxon>Sar</taxon>
        <taxon>Alveolata</taxon>
        <taxon>Apicomplexa</taxon>
        <taxon>Conoidasida</taxon>
        <taxon>Coccidia</taxon>
        <taxon>Eucoccidiorida</taxon>
        <taxon>Eimeriorina</taxon>
        <taxon>Cryptosporidiidae</taxon>
        <taxon>Cryptosporidium</taxon>
    </lineage>
</organism>
<keyword evidence="2" id="KW-0539">Nucleus</keyword>
<protein>
    <recommendedName>
        <fullName evidence="5">Small-subunit processome Utp12 domain-containing protein</fullName>
    </recommendedName>
</protein>
<keyword evidence="4" id="KW-1185">Reference proteome</keyword>
<evidence type="ECO:0000313" key="3">
    <source>
        <dbReference type="EMBL" id="OII77324.1"/>
    </source>
</evidence>
<name>A0A1J4MWA8_9CRYT</name>
<dbReference type="InterPro" id="IPR052414">
    <property type="entry name" value="U3_snoRNA-assoc_WDR"/>
</dbReference>
<dbReference type="PANTHER" id="PTHR44267:SF1">
    <property type="entry name" value="WD REPEAT-CONTAINING PROTEIN 43"/>
    <property type="match status" value="1"/>
</dbReference>
<proteinExistence type="predicted"/>
<comment type="caution">
    <text evidence="3">The sequence shown here is derived from an EMBL/GenBank/DDBJ whole genome shotgun (WGS) entry which is preliminary data.</text>
</comment>
<dbReference type="GO" id="GO:0005730">
    <property type="term" value="C:nucleolus"/>
    <property type="evidence" value="ECO:0007669"/>
    <property type="project" value="TreeGrafter"/>
</dbReference>
<dbReference type="OrthoDB" id="30195at2759"/>
<dbReference type="EMBL" id="LRBS01000040">
    <property type="protein sequence ID" value="OII77324.1"/>
    <property type="molecule type" value="Genomic_DNA"/>
</dbReference>
<dbReference type="RefSeq" id="XP_067069170.1">
    <property type="nucleotide sequence ID" value="XM_067211212.1"/>
</dbReference>
<dbReference type="GO" id="GO:0000462">
    <property type="term" value="P:maturation of SSU-rRNA from tricistronic rRNA transcript (SSU-rRNA, 5.8S rRNA, LSU-rRNA)"/>
    <property type="evidence" value="ECO:0007669"/>
    <property type="project" value="TreeGrafter"/>
</dbReference>
<dbReference type="Proteomes" id="UP000186804">
    <property type="component" value="Unassembled WGS sequence"/>
</dbReference>
<dbReference type="GeneID" id="92365158"/>
<comment type="subcellular location">
    <subcellularLocation>
        <location evidence="1">Nucleus</location>
    </subcellularLocation>
</comment>
<evidence type="ECO:0008006" key="5">
    <source>
        <dbReference type="Google" id="ProtNLM"/>
    </source>
</evidence>
<dbReference type="PANTHER" id="PTHR44267">
    <property type="entry name" value="WD REPEAT-CONTAINING PROTEIN 43"/>
    <property type="match status" value="1"/>
</dbReference>
<sequence>MAENLSDSEDLKINKRKYRKLNEKGLTKGGLTISLILHQGIRSKDKQLIEDALTLNNKVIIDESIKDLDITECCDLFNEIIQKIQSNPMRLLQISNWFVSILEKIAKLTNINSKYNEKIIEYMGKFHEIIISRLSCNNDLINLQSILDLFLNITEENKIMNNLCETISTEANSALITHQIGNMMDDLVSEQSLVDSTDEDISDDAYNLSEDDNISKISSKSGDSEDE</sequence>
<evidence type="ECO:0000313" key="4">
    <source>
        <dbReference type="Proteomes" id="UP000186804"/>
    </source>
</evidence>
<reference evidence="3 4" key="1">
    <citation type="submission" date="2016-10" db="EMBL/GenBank/DDBJ databases">
        <title>Reductive evolution of mitochondrial metabolism and differential evolution of invasion-related proteins in Cryptosporidium.</title>
        <authorList>
            <person name="Liu S."/>
            <person name="Roellig D.M."/>
            <person name="Guo Y."/>
            <person name="Li N."/>
            <person name="Frace M.A."/>
            <person name="Tang K."/>
            <person name="Zhang L."/>
            <person name="Feng Y."/>
            <person name="Xiao L."/>
        </authorList>
    </citation>
    <scope>NUCLEOTIDE SEQUENCE [LARGE SCALE GENOMIC DNA]</scope>
    <source>
        <strain evidence="3">30847</strain>
    </source>
</reference>
<gene>
    <name evidence="3" type="ORF">cand_009730</name>
</gene>
<dbReference type="AlphaFoldDB" id="A0A1J4MWA8"/>